<feature type="compositionally biased region" description="Low complexity" evidence="1">
    <location>
        <begin position="138"/>
        <end position="148"/>
    </location>
</feature>
<dbReference type="EMBL" id="JAVHNS010000018">
    <property type="protein sequence ID" value="KAK6331306.1"/>
    <property type="molecule type" value="Genomic_DNA"/>
</dbReference>
<dbReference type="PANTHER" id="PTHR42085">
    <property type="entry name" value="F-BOX DOMAIN-CONTAINING PROTEIN"/>
    <property type="match status" value="1"/>
</dbReference>
<evidence type="ECO:0000313" key="2">
    <source>
        <dbReference type="EMBL" id="KAK6331306.1"/>
    </source>
</evidence>
<evidence type="ECO:0000313" key="3">
    <source>
        <dbReference type="Proteomes" id="UP001373714"/>
    </source>
</evidence>
<comment type="caution">
    <text evidence="2">The sequence shown here is derived from an EMBL/GenBank/DDBJ whole genome shotgun (WGS) entry which is preliminary data.</text>
</comment>
<feature type="compositionally biased region" description="Polar residues" evidence="1">
    <location>
        <begin position="1"/>
        <end position="17"/>
    </location>
</feature>
<reference evidence="2 3" key="1">
    <citation type="submission" date="2019-10" db="EMBL/GenBank/DDBJ databases">
        <authorList>
            <person name="Palmer J.M."/>
        </authorList>
    </citation>
    <scope>NUCLEOTIDE SEQUENCE [LARGE SCALE GENOMIC DNA]</scope>
    <source>
        <strain evidence="2 3">TWF730</strain>
    </source>
</reference>
<feature type="region of interest" description="Disordered" evidence="1">
    <location>
        <begin position="123"/>
        <end position="148"/>
    </location>
</feature>
<feature type="region of interest" description="Disordered" evidence="1">
    <location>
        <begin position="1"/>
        <end position="23"/>
    </location>
</feature>
<accession>A0AAV9U0N9</accession>
<protein>
    <submittedName>
        <fullName evidence="2">Uncharacterized protein</fullName>
    </submittedName>
</protein>
<name>A0AAV9U0N9_9PEZI</name>
<dbReference type="AlphaFoldDB" id="A0AAV9U0N9"/>
<sequence length="467" mass="52594">MQGYISPSESRKTQMCTEGSGDSFEVPHNLSPFLRLPLEIRLEIYSYLFPAIFEPIAFTNSPDFYPTAHSGQGSPVYSPLSPIYPSTYSHYSPTYPDFSPTYHVYSPTSPIYAPTSPTFDGASLLTNSNYNPQPPSTPTDSSTDDTASPIDELLPIVEDTLEGDPIHENVWDPGHRLSSGKTVHTSILSVNKQIHDEASHVLYGRSTFTITITLDMLDYGPFDGSLEGGFKVQYLSPWEQLYYHCTPDTQTGRGLYSAELDREKTRNDQVLLDAEFGSLHGALPILYPAERYRHLLRRIRIRFVDSWRTDQIGSPHRSSGTRRLRTGSRTVLAPVLQRLRAFLPKEARIELGPTLSHGNPFKLLVIDEKLVRRVRRALADILKTAYLLTHGPWDYTLKISKTFEKWAPGIGKAVFARCDANRLEETVLQAVFENFQLGTPDGARWGTREGKLVLYYAEYSFSPSSQT</sequence>
<organism evidence="2 3">
    <name type="scientific">Orbilia blumenaviensis</name>
    <dbReference type="NCBI Taxonomy" id="1796055"/>
    <lineage>
        <taxon>Eukaryota</taxon>
        <taxon>Fungi</taxon>
        <taxon>Dikarya</taxon>
        <taxon>Ascomycota</taxon>
        <taxon>Pezizomycotina</taxon>
        <taxon>Orbiliomycetes</taxon>
        <taxon>Orbiliales</taxon>
        <taxon>Orbiliaceae</taxon>
        <taxon>Orbilia</taxon>
    </lineage>
</organism>
<dbReference type="Proteomes" id="UP001373714">
    <property type="component" value="Unassembled WGS sequence"/>
</dbReference>
<evidence type="ECO:0000256" key="1">
    <source>
        <dbReference type="SAM" id="MobiDB-lite"/>
    </source>
</evidence>
<dbReference type="PANTHER" id="PTHR42085:SF2">
    <property type="entry name" value="F-BOX DOMAIN-CONTAINING PROTEIN"/>
    <property type="match status" value="1"/>
</dbReference>
<proteinExistence type="predicted"/>
<dbReference type="InterPro" id="IPR038883">
    <property type="entry name" value="AN11006-like"/>
</dbReference>
<gene>
    <name evidence="2" type="ORF">TWF730_004391</name>
</gene>
<keyword evidence="3" id="KW-1185">Reference proteome</keyword>